<protein>
    <submittedName>
        <fullName evidence="4">DUF2089 family protein</fullName>
    </submittedName>
</protein>
<dbReference type="Pfam" id="PF09862">
    <property type="entry name" value="DUF2089"/>
    <property type="match status" value="1"/>
</dbReference>
<dbReference type="Pfam" id="PF22747">
    <property type="entry name" value="Zn_ribbon_DUF2089"/>
    <property type="match status" value="1"/>
</dbReference>
<evidence type="ECO:0000313" key="5">
    <source>
        <dbReference type="Proteomes" id="UP001597326"/>
    </source>
</evidence>
<dbReference type="EMBL" id="JBHUFZ010000034">
    <property type="protein sequence ID" value="MFD1891504.1"/>
    <property type="molecule type" value="Genomic_DNA"/>
</dbReference>
<sequence>MTETQYRAPADCPVCAHELSTSRLSCSGCGTELVGRFERCRFCTLPPAQLELLTVFLASRGNLREVARHQGVSYPTARARLAGLLAALGLDEIGQPEEDPVAEEQGPGEPVVATQPLTGGSEHDETGEQAAPQPTGRAAVLARVASGELSPEQAAELIRSL</sequence>
<organism evidence="4 5">
    <name type="scientific">Luteococcus peritonei</name>
    <dbReference type="NCBI Taxonomy" id="88874"/>
    <lineage>
        <taxon>Bacteria</taxon>
        <taxon>Bacillati</taxon>
        <taxon>Actinomycetota</taxon>
        <taxon>Actinomycetes</taxon>
        <taxon>Propionibacteriales</taxon>
        <taxon>Propionibacteriaceae</taxon>
        <taxon>Luteococcus</taxon>
    </lineage>
</organism>
<evidence type="ECO:0000313" key="4">
    <source>
        <dbReference type="EMBL" id="MFD1891504.1"/>
    </source>
</evidence>
<feature type="domain" description="DUF2089" evidence="3">
    <location>
        <begin position="12"/>
        <end position="43"/>
    </location>
</feature>
<reference evidence="5" key="1">
    <citation type="journal article" date="2019" name="Int. J. Syst. Evol. Microbiol.">
        <title>The Global Catalogue of Microorganisms (GCM) 10K type strain sequencing project: providing services to taxonomists for standard genome sequencing and annotation.</title>
        <authorList>
            <consortium name="The Broad Institute Genomics Platform"/>
            <consortium name="The Broad Institute Genome Sequencing Center for Infectious Disease"/>
            <person name="Wu L."/>
            <person name="Ma J."/>
        </authorList>
    </citation>
    <scope>NUCLEOTIDE SEQUENCE [LARGE SCALE GENOMIC DNA]</scope>
    <source>
        <strain evidence="5">CAIM 431</strain>
    </source>
</reference>
<feature type="domain" description="DUF2089" evidence="2">
    <location>
        <begin position="45"/>
        <end position="90"/>
    </location>
</feature>
<evidence type="ECO:0000259" key="3">
    <source>
        <dbReference type="Pfam" id="PF22747"/>
    </source>
</evidence>
<name>A0ABW4RZM9_9ACTN</name>
<dbReference type="RefSeq" id="WP_343875971.1">
    <property type="nucleotide sequence ID" value="NZ_BAAAIX010000035.1"/>
</dbReference>
<evidence type="ECO:0000256" key="1">
    <source>
        <dbReference type="SAM" id="MobiDB-lite"/>
    </source>
</evidence>
<dbReference type="Proteomes" id="UP001597326">
    <property type="component" value="Unassembled WGS sequence"/>
</dbReference>
<keyword evidence="5" id="KW-1185">Reference proteome</keyword>
<accession>A0ABW4RZM9</accession>
<gene>
    <name evidence="4" type="ORF">ACFSCS_15125</name>
</gene>
<comment type="caution">
    <text evidence="4">The sequence shown here is derived from an EMBL/GenBank/DDBJ whole genome shotgun (WGS) entry which is preliminary data.</text>
</comment>
<evidence type="ECO:0000259" key="2">
    <source>
        <dbReference type="Pfam" id="PF09862"/>
    </source>
</evidence>
<feature type="region of interest" description="Disordered" evidence="1">
    <location>
        <begin position="92"/>
        <end position="137"/>
    </location>
</feature>
<dbReference type="InterPro" id="IPR018658">
    <property type="entry name" value="DUF2089"/>
</dbReference>
<dbReference type="InterPro" id="IPR053957">
    <property type="entry name" value="DUF2089_Zn_ribbon"/>
</dbReference>
<proteinExistence type="predicted"/>